<dbReference type="EC" id="6.1.1.3" evidence="2 12"/>
<keyword evidence="8" id="KW-0067">ATP-binding</keyword>
<evidence type="ECO:0000256" key="12">
    <source>
        <dbReference type="NCBIfam" id="TIGR00418"/>
    </source>
</evidence>
<evidence type="ECO:0000256" key="7">
    <source>
        <dbReference type="ARBA" id="ARBA00022833"/>
    </source>
</evidence>
<keyword evidence="9" id="KW-0648">Protein biosynthesis</keyword>
<comment type="catalytic activity">
    <reaction evidence="11">
        <text>tRNA(Thr) + L-threonine + ATP = L-threonyl-tRNA(Thr) + AMP + diphosphate + H(+)</text>
        <dbReference type="Rhea" id="RHEA:24624"/>
        <dbReference type="Rhea" id="RHEA-COMP:9670"/>
        <dbReference type="Rhea" id="RHEA-COMP:9704"/>
        <dbReference type="ChEBI" id="CHEBI:15378"/>
        <dbReference type="ChEBI" id="CHEBI:30616"/>
        <dbReference type="ChEBI" id="CHEBI:33019"/>
        <dbReference type="ChEBI" id="CHEBI:57926"/>
        <dbReference type="ChEBI" id="CHEBI:78442"/>
        <dbReference type="ChEBI" id="CHEBI:78534"/>
        <dbReference type="ChEBI" id="CHEBI:456215"/>
        <dbReference type="EC" id="6.1.1.3"/>
    </reaction>
</comment>
<dbReference type="InterPro" id="IPR036621">
    <property type="entry name" value="Anticodon-bd_dom_sf"/>
</dbReference>
<evidence type="ECO:0000256" key="10">
    <source>
        <dbReference type="ARBA" id="ARBA00023146"/>
    </source>
</evidence>
<dbReference type="KEGG" id="mhb:MHM_05020"/>
<dbReference type="PANTHER" id="PTHR11451:SF56">
    <property type="entry name" value="THREONINE--TRNA LIGASE 1"/>
    <property type="match status" value="1"/>
</dbReference>
<keyword evidence="7" id="KW-0862">Zinc</keyword>
<dbReference type="GO" id="GO:0005524">
    <property type="term" value="F:ATP binding"/>
    <property type="evidence" value="ECO:0007669"/>
    <property type="project" value="UniProtKB-KW"/>
</dbReference>
<dbReference type="Pfam" id="PF03129">
    <property type="entry name" value="HGTP_anticodon"/>
    <property type="match status" value="1"/>
</dbReference>
<protein>
    <recommendedName>
        <fullName evidence="2 12">Threonine--tRNA ligase</fullName>
        <ecNumber evidence="2 12">6.1.1.3</ecNumber>
    </recommendedName>
</protein>
<accession>G8C3X2</accession>
<dbReference type="PRINTS" id="PR01047">
    <property type="entry name" value="TRNASYNTHTHR"/>
</dbReference>
<reference evidence="14" key="1">
    <citation type="submission" date="2011-11" db="EMBL/GenBank/DDBJ databases">
        <title>Complete genome sequence of Candidatus Mycoplasma haemominutum.</title>
        <authorList>
            <person name="Barker E.N."/>
            <person name="Darby A.C."/>
            <person name="Helps C.R."/>
            <person name="Peters I.R."/>
            <person name="Hughes M.A."/>
            <person name="Radford A.D."/>
            <person name="Novacco M."/>
            <person name="Boretti F."/>
            <person name="Hofmann-Lehmann R."/>
            <person name="Tasker S."/>
        </authorList>
    </citation>
    <scope>NUCLEOTIDE SEQUENCE</scope>
    <source>
        <strain evidence="14">Birmingham 1</strain>
    </source>
</reference>
<evidence type="ECO:0000256" key="6">
    <source>
        <dbReference type="ARBA" id="ARBA00022741"/>
    </source>
</evidence>
<dbReference type="Gene3D" id="3.30.930.10">
    <property type="entry name" value="Bira Bifunctional Protein, Domain 2"/>
    <property type="match status" value="1"/>
</dbReference>
<reference evidence="14" key="2">
    <citation type="submission" date="2011-11" db="EMBL/GenBank/DDBJ databases">
        <authorList>
            <person name="Barker E."/>
        </authorList>
    </citation>
    <scope>NUCLEOTIDE SEQUENCE</scope>
    <source>
        <strain evidence="14">Birmingham 1</strain>
    </source>
</reference>
<evidence type="ECO:0000256" key="1">
    <source>
        <dbReference type="ARBA" id="ARBA00008226"/>
    </source>
</evidence>
<evidence type="ECO:0000256" key="8">
    <source>
        <dbReference type="ARBA" id="ARBA00022840"/>
    </source>
</evidence>
<keyword evidence="6" id="KW-0547">Nucleotide-binding</keyword>
<evidence type="ECO:0000259" key="13">
    <source>
        <dbReference type="PROSITE" id="PS50862"/>
    </source>
</evidence>
<feature type="domain" description="Aminoacyl-transfer RNA synthetases class-II family profile" evidence="13">
    <location>
        <begin position="46"/>
        <end position="319"/>
    </location>
</feature>
<dbReference type="GO" id="GO:0005737">
    <property type="term" value="C:cytoplasm"/>
    <property type="evidence" value="ECO:0007669"/>
    <property type="project" value="UniProtKB-UniRule"/>
</dbReference>
<keyword evidence="3" id="KW-0963">Cytoplasm</keyword>
<dbReference type="PATRIC" id="fig|1116213.3.peg.544"/>
<dbReference type="HOGENOM" id="CLU_008554_2_1_14"/>
<dbReference type="Pfam" id="PF00587">
    <property type="entry name" value="tRNA-synt_2b"/>
    <property type="match status" value="1"/>
</dbReference>
<dbReference type="PANTHER" id="PTHR11451">
    <property type="entry name" value="THREONINE-TRNA LIGASE"/>
    <property type="match status" value="1"/>
</dbReference>
<dbReference type="FunFam" id="3.30.930.10:FF:000002">
    <property type="entry name" value="Threonine--tRNA ligase"/>
    <property type="match status" value="1"/>
</dbReference>
<dbReference type="InterPro" id="IPR002314">
    <property type="entry name" value="aa-tRNA-synt_IIb"/>
</dbReference>
<evidence type="ECO:0000313" key="14">
    <source>
        <dbReference type="EMBL" id="CCE67020.1"/>
    </source>
</evidence>
<dbReference type="InterPro" id="IPR006195">
    <property type="entry name" value="aa-tRNA-synth_II"/>
</dbReference>
<evidence type="ECO:0000256" key="2">
    <source>
        <dbReference type="ARBA" id="ARBA00013163"/>
    </source>
</evidence>
<dbReference type="SUPFAM" id="SSF55681">
    <property type="entry name" value="Class II aaRS and biotin synthetases"/>
    <property type="match status" value="1"/>
</dbReference>
<dbReference type="NCBIfam" id="TIGR00418">
    <property type="entry name" value="thrS"/>
    <property type="match status" value="1"/>
</dbReference>
<dbReference type="InterPro" id="IPR002320">
    <property type="entry name" value="Thr-tRNA-ligase_IIa"/>
</dbReference>
<dbReference type="InterPro" id="IPR045864">
    <property type="entry name" value="aa-tRNA-synth_II/BPL/LPL"/>
</dbReference>
<organism evidence="14">
    <name type="scientific">Candidatus Mycoplasma haematominutum 'Birmingham 1'</name>
    <dbReference type="NCBI Taxonomy" id="1116213"/>
    <lineage>
        <taxon>Bacteria</taxon>
        <taxon>Bacillati</taxon>
        <taxon>Mycoplasmatota</taxon>
        <taxon>Mollicutes</taxon>
        <taxon>Mycoplasmataceae</taxon>
        <taxon>Mycoplasma</taxon>
    </lineage>
</organism>
<keyword evidence="4 14" id="KW-0436">Ligase</keyword>
<dbReference type="Gene3D" id="3.40.50.800">
    <property type="entry name" value="Anticodon-binding domain"/>
    <property type="match status" value="1"/>
</dbReference>
<evidence type="ECO:0000256" key="9">
    <source>
        <dbReference type="ARBA" id="ARBA00022917"/>
    </source>
</evidence>
<dbReference type="GO" id="GO:0004829">
    <property type="term" value="F:threonine-tRNA ligase activity"/>
    <property type="evidence" value="ECO:0007669"/>
    <property type="project" value="UniProtKB-UniRule"/>
</dbReference>
<name>G8C3X2_9MOLU</name>
<evidence type="ECO:0000256" key="5">
    <source>
        <dbReference type="ARBA" id="ARBA00022723"/>
    </source>
</evidence>
<dbReference type="PROSITE" id="PS50862">
    <property type="entry name" value="AA_TRNA_LIGASE_II"/>
    <property type="match status" value="1"/>
</dbReference>
<dbReference type="RefSeq" id="WP_015511885.1">
    <property type="nucleotide sequence ID" value="NC_021007.1"/>
</dbReference>
<dbReference type="GO" id="GO:0006435">
    <property type="term" value="P:threonyl-tRNA aminoacylation"/>
    <property type="evidence" value="ECO:0007669"/>
    <property type="project" value="UniProtKB-UniRule"/>
</dbReference>
<evidence type="ECO:0000256" key="11">
    <source>
        <dbReference type="ARBA" id="ARBA00049515"/>
    </source>
</evidence>
<keyword evidence="5" id="KW-0479">Metal-binding</keyword>
<sequence length="425" mass="49521">MNYKKEDEVKNSPTLDQDHRKLGLDKGLFRFPQEGGSGLPFWLPRGYVLIEVIKEYVNNFQESCGIQLVRTPLLGKKQLYLKTGHLSLYADNIFEPVKEDEEEFVLRPMTCPHHILLAKEVIQGYRQLPYAIGENSVLHRHEYSGGLIGLKRVRSMELIDTHIFCLENQCEESIEKALSWIWKLLQQFQVEIAEIVLATRSEKSKYLIEHEEWKKAEEILFGAARKWAFARELYPKLSVKMGEAAFYGPKIDFNVIDPMGQTFTISTLQLDTLMCEKLDFQIYDPQQNLVSPWTIHLGLIGTLERFTAYLLERWGGNLPFWLAPVQVVIIPVEADKYLKECRELMNNLKRYDVRVEIDSGKDRFQKKLFNAAREKIAIQILFGEREASRPSIVSFRQLGAPNPRELPFPEFVDYIRQLIEESKKY</sequence>
<proteinExistence type="inferred from homology"/>
<evidence type="ECO:0000256" key="3">
    <source>
        <dbReference type="ARBA" id="ARBA00022490"/>
    </source>
</evidence>
<dbReference type="SUPFAM" id="SSF52954">
    <property type="entry name" value="Class II aaRS ABD-related"/>
    <property type="match status" value="1"/>
</dbReference>
<gene>
    <name evidence="14" type="primary">thrS</name>
    <name evidence="14" type="ORF">MHM_05020</name>
</gene>
<dbReference type="AlphaFoldDB" id="G8C3X2"/>
<dbReference type="EMBL" id="HE613254">
    <property type="protein sequence ID" value="CCE67020.1"/>
    <property type="molecule type" value="Genomic_DNA"/>
</dbReference>
<dbReference type="InterPro" id="IPR004154">
    <property type="entry name" value="Anticodon-bd"/>
</dbReference>
<evidence type="ECO:0000256" key="4">
    <source>
        <dbReference type="ARBA" id="ARBA00022598"/>
    </source>
</evidence>
<keyword evidence="10 14" id="KW-0030">Aminoacyl-tRNA synthetase</keyword>
<dbReference type="GO" id="GO:0046872">
    <property type="term" value="F:metal ion binding"/>
    <property type="evidence" value="ECO:0007669"/>
    <property type="project" value="UniProtKB-KW"/>
</dbReference>
<comment type="similarity">
    <text evidence="1">Belongs to the class-II aminoacyl-tRNA synthetase family.</text>
</comment>